<reference evidence="1 2" key="1">
    <citation type="journal article" date="2019" name="Int. J. Syst. Evol. Microbiol.">
        <title>The Global Catalogue of Microorganisms (GCM) 10K type strain sequencing project: providing services to taxonomists for standard genome sequencing and annotation.</title>
        <authorList>
            <consortium name="The Broad Institute Genomics Platform"/>
            <consortium name="The Broad Institute Genome Sequencing Center for Infectious Disease"/>
            <person name="Wu L."/>
            <person name="Ma J."/>
        </authorList>
    </citation>
    <scope>NUCLEOTIDE SEQUENCE [LARGE SCALE GENOMIC DNA]</scope>
    <source>
        <strain evidence="1 2">CGMCC 1.12121</strain>
    </source>
</reference>
<keyword evidence="2" id="KW-1185">Reference proteome</keyword>
<accession>A0ABD6CRT9</accession>
<proteinExistence type="predicted"/>
<dbReference type="InterPro" id="IPR008719">
    <property type="entry name" value="N2O_reductase_NosL"/>
</dbReference>
<dbReference type="AlphaFoldDB" id="A0ABD6CRT9"/>
<dbReference type="Gene3D" id="3.30.70.2050">
    <property type="match status" value="1"/>
</dbReference>
<dbReference type="PANTHER" id="PTHR41247:SF1">
    <property type="entry name" value="HTH-TYPE TRANSCRIPTIONAL REPRESSOR YCNK"/>
    <property type="match status" value="1"/>
</dbReference>
<evidence type="ECO:0000313" key="1">
    <source>
        <dbReference type="EMBL" id="MFD1600788.1"/>
    </source>
</evidence>
<dbReference type="PANTHER" id="PTHR41247">
    <property type="entry name" value="HTH-TYPE TRANSCRIPTIONAL REPRESSOR YCNK"/>
    <property type="match status" value="1"/>
</dbReference>
<organism evidence="1 2">
    <name type="scientific">Halobellus rarus</name>
    <dbReference type="NCBI Taxonomy" id="1126237"/>
    <lineage>
        <taxon>Archaea</taxon>
        <taxon>Methanobacteriati</taxon>
        <taxon>Methanobacteriota</taxon>
        <taxon>Stenosarchaea group</taxon>
        <taxon>Halobacteria</taxon>
        <taxon>Halobacteriales</taxon>
        <taxon>Haloferacaceae</taxon>
        <taxon>Halobellus</taxon>
    </lineage>
</organism>
<dbReference type="SUPFAM" id="SSF160387">
    <property type="entry name" value="NosL/MerB-like"/>
    <property type="match status" value="1"/>
</dbReference>
<comment type="caution">
    <text evidence="1">The sequence shown here is derived from an EMBL/GenBank/DDBJ whole genome shotgun (WGS) entry which is preliminary data.</text>
</comment>
<dbReference type="RefSeq" id="WP_256420319.1">
    <property type="nucleotide sequence ID" value="NZ_JANHDI010000002.1"/>
</dbReference>
<protein>
    <submittedName>
        <fullName evidence="1">Nitrous oxide reductase accessory protein NosL</fullName>
    </submittedName>
</protein>
<dbReference type="Pfam" id="PF05573">
    <property type="entry name" value="NosL"/>
    <property type="match status" value="1"/>
</dbReference>
<sequence>MDNEQPGVPDGEADATSIGRRPVLLAGTGMLVGSLSGCLGGTGSGGDGGGDAPAAITIPEAATCDVCGMTIRQHPGPSAEIFYADEEPEGHENPARFDSTWEAYQYEFERDDEGWEDVAFYVTDYSAVDYETFEDGGDTLITRHYEASSFAPVTDVTFVVDSEVKGTMGRDLIGFGDEADAESFQSEFGGSLTGHDGVTPEVVAGLGT</sequence>
<dbReference type="Proteomes" id="UP001597085">
    <property type="component" value="Unassembled WGS sequence"/>
</dbReference>
<gene>
    <name evidence="1" type="ORF">ACFSBX_17795</name>
</gene>
<evidence type="ECO:0000313" key="2">
    <source>
        <dbReference type="Proteomes" id="UP001597085"/>
    </source>
</evidence>
<dbReference type="EMBL" id="JBHUDK010000017">
    <property type="protein sequence ID" value="MFD1600788.1"/>
    <property type="molecule type" value="Genomic_DNA"/>
</dbReference>
<name>A0ABD6CRT9_9EURY</name>